<comment type="caution">
    <text evidence="2">The sequence shown here is derived from an EMBL/GenBank/DDBJ whole genome shotgun (WGS) entry which is preliminary data.</text>
</comment>
<dbReference type="InterPro" id="IPR029058">
    <property type="entry name" value="AB_hydrolase_fold"/>
</dbReference>
<feature type="chain" id="PRO_5046821045" evidence="1">
    <location>
        <begin position="19"/>
        <end position="323"/>
    </location>
</feature>
<evidence type="ECO:0000313" key="3">
    <source>
        <dbReference type="Proteomes" id="UP001204621"/>
    </source>
</evidence>
<evidence type="ECO:0000313" key="2">
    <source>
        <dbReference type="EMBL" id="MCS0660634.1"/>
    </source>
</evidence>
<keyword evidence="2" id="KW-0378">Hydrolase</keyword>
<sequence>MKLAFATAALLLAGSAIADTPYVPADTPQGSGPYPAVMLQEPGLPTHTVYRPAKLDAPGMGKLPIIAWGNGACVNVGNRFRPFLSEIASHGYIAIAVGPIGPPQAETVASSSMVRGKPSAVSSAGKRTASSPKLDYIPSDTAASQLTDAIDWAIAENKRPGSPYFGKLDTAKIAVMGQSCGGLQASAAARDPRVSVLGIWNSGLFDNAQHIKDIADADVSKAALPSLHVASIYITGDPAHDQAYKNAESDFAVVSGPSVRAWRENTPHAGTYREPNGGAFGPVAVAFLDWHLKGEQKAARMFTGPDCTLCKQPEWHVRTKNVD</sequence>
<dbReference type="SUPFAM" id="SSF53474">
    <property type="entry name" value="alpha/beta-Hydrolases"/>
    <property type="match status" value="1"/>
</dbReference>
<evidence type="ECO:0000256" key="1">
    <source>
        <dbReference type="SAM" id="SignalP"/>
    </source>
</evidence>
<protein>
    <submittedName>
        <fullName evidence="2">Alpha/beta hydrolase</fullName>
    </submittedName>
</protein>
<keyword evidence="3" id="KW-1185">Reference proteome</keyword>
<feature type="signal peptide" evidence="1">
    <location>
        <begin position="1"/>
        <end position="18"/>
    </location>
</feature>
<accession>A0ABT2D3E4</accession>
<dbReference type="GO" id="GO:0016787">
    <property type="term" value="F:hydrolase activity"/>
    <property type="evidence" value="ECO:0007669"/>
    <property type="project" value="UniProtKB-KW"/>
</dbReference>
<dbReference type="RefSeq" id="WP_258813827.1">
    <property type="nucleotide sequence ID" value="NZ_JANUGU010000009.1"/>
</dbReference>
<keyword evidence="1" id="KW-0732">Signal</keyword>
<name>A0ABT2D3E4_9BURK</name>
<proteinExistence type="predicted"/>
<organism evidence="2 3">
    <name type="scientific">Massilia terrae</name>
    <dbReference type="NCBI Taxonomy" id="1811224"/>
    <lineage>
        <taxon>Bacteria</taxon>
        <taxon>Pseudomonadati</taxon>
        <taxon>Pseudomonadota</taxon>
        <taxon>Betaproteobacteria</taxon>
        <taxon>Burkholderiales</taxon>
        <taxon>Oxalobacteraceae</taxon>
        <taxon>Telluria group</taxon>
        <taxon>Massilia</taxon>
    </lineage>
</organism>
<dbReference type="Proteomes" id="UP001204621">
    <property type="component" value="Unassembled WGS sequence"/>
</dbReference>
<gene>
    <name evidence="2" type="ORF">NX778_21385</name>
</gene>
<dbReference type="Gene3D" id="3.40.50.1820">
    <property type="entry name" value="alpha/beta hydrolase"/>
    <property type="match status" value="1"/>
</dbReference>
<dbReference type="EMBL" id="JANUGU010000009">
    <property type="protein sequence ID" value="MCS0660634.1"/>
    <property type="molecule type" value="Genomic_DNA"/>
</dbReference>
<reference evidence="2 3" key="1">
    <citation type="submission" date="2022-08" db="EMBL/GenBank/DDBJ databases">
        <title>Reclassification of Massilia species as members of the genera Telluria, Duganella, Pseudoduganella, Mokoshia gen. nov. and Zemynaea gen. nov. using orthogonal and non-orthogonal genome-based approaches.</title>
        <authorList>
            <person name="Bowman J.P."/>
        </authorList>
    </citation>
    <scope>NUCLEOTIDE SEQUENCE [LARGE SCALE GENOMIC DNA]</scope>
    <source>
        <strain evidence="2 3">JCM 31606</strain>
    </source>
</reference>